<reference evidence="3" key="1">
    <citation type="journal article" date="2017" name="Front. Plant Sci.">
        <title>Climate Clever Clovers: New Paradigm to Reduce the Environmental Footprint of Ruminants by Breeding Low Methanogenic Forages Utilizing Haplotype Variation.</title>
        <authorList>
            <person name="Kaur P."/>
            <person name="Appels R."/>
            <person name="Bayer P.E."/>
            <person name="Keeble-Gagnere G."/>
            <person name="Wang J."/>
            <person name="Hirakawa H."/>
            <person name="Shirasawa K."/>
            <person name="Vercoe P."/>
            <person name="Stefanova K."/>
            <person name="Durmic Z."/>
            <person name="Nichols P."/>
            <person name="Revell C."/>
            <person name="Isobe S.N."/>
            <person name="Edwards D."/>
            <person name="Erskine W."/>
        </authorList>
    </citation>
    <scope>NUCLEOTIDE SEQUENCE [LARGE SCALE GENOMIC DNA]</scope>
    <source>
        <strain evidence="3">cv. Daliak</strain>
    </source>
</reference>
<dbReference type="EMBL" id="DF974131">
    <property type="protein sequence ID" value="GAU45544.1"/>
    <property type="molecule type" value="Genomic_DNA"/>
</dbReference>
<proteinExistence type="predicted"/>
<keyword evidence="1" id="KW-0812">Transmembrane</keyword>
<evidence type="ECO:0000313" key="3">
    <source>
        <dbReference type="Proteomes" id="UP000242715"/>
    </source>
</evidence>
<keyword evidence="1" id="KW-0472">Membrane</keyword>
<name>A0A2Z6NMB3_TRISU</name>
<feature type="transmembrane region" description="Helical" evidence="1">
    <location>
        <begin position="118"/>
        <end position="137"/>
    </location>
</feature>
<feature type="transmembrane region" description="Helical" evidence="1">
    <location>
        <begin position="59"/>
        <end position="80"/>
    </location>
</feature>
<accession>A0A2Z6NMB3</accession>
<protein>
    <recommendedName>
        <fullName evidence="4">Transmembrane protein</fullName>
    </recommendedName>
</protein>
<organism evidence="2 3">
    <name type="scientific">Trifolium subterraneum</name>
    <name type="common">Subterranean clover</name>
    <dbReference type="NCBI Taxonomy" id="3900"/>
    <lineage>
        <taxon>Eukaryota</taxon>
        <taxon>Viridiplantae</taxon>
        <taxon>Streptophyta</taxon>
        <taxon>Embryophyta</taxon>
        <taxon>Tracheophyta</taxon>
        <taxon>Spermatophyta</taxon>
        <taxon>Magnoliopsida</taxon>
        <taxon>eudicotyledons</taxon>
        <taxon>Gunneridae</taxon>
        <taxon>Pentapetalae</taxon>
        <taxon>rosids</taxon>
        <taxon>fabids</taxon>
        <taxon>Fabales</taxon>
        <taxon>Fabaceae</taxon>
        <taxon>Papilionoideae</taxon>
        <taxon>50 kb inversion clade</taxon>
        <taxon>NPAAA clade</taxon>
        <taxon>Hologalegina</taxon>
        <taxon>IRL clade</taxon>
        <taxon>Trifolieae</taxon>
        <taxon>Trifolium</taxon>
    </lineage>
</organism>
<keyword evidence="3" id="KW-1185">Reference proteome</keyword>
<evidence type="ECO:0000256" key="1">
    <source>
        <dbReference type="SAM" id="Phobius"/>
    </source>
</evidence>
<gene>
    <name evidence="2" type="ORF">TSUD_14450</name>
</gene>
<dbReference type="Proteomes" id="UP000242715">
    <property type="component" value="Unassembled WGS sequence"/>
</dbReference>
<sequence length="152" mass="16911">MRWCDERRLALRTTLLPVLRRRCLHVVGFTADLEVRWLLDLCDGGVRFSSYGFYTGVDVGVVLSSAPFVSTVLVAVLVLLVADASSVVVLVVVGVEMGVVVAAIGVGVVLWWRGTELLMWWCLEFSILAFFMSVRMLRRVFDVVLVVAMDLC</sequence>
<feature type="transmembrane region" description="Helical" evidence="1">
    <location>
        <begin position="87"/>
        <end position="112"/>
    </location>
</feature>
<evidence type="ECO:0000313" key="2">
    <source>
        <dbReference type="EMBL" id="GAU45544.1"/>
    </source>
</evidence>
<evidence type="ECO:0008006" key="4">
    <source>
        <dbReference type="Google" id="ProtNLM"/>
    </source>
</evidence>
<dbReference type="AlphaFoldDB" id="A0A2Z6NMB3"/>
<keyword evidence="1" id="KW-1133">Transmembrane helix</keyword>